<feature type="compositionally biased region" description="Basic and acidic residues" evidence="1">
    <location>
        <begin position="61"/>
        <end position="84"/>
    </location>
</feature>
<gene>
    <name evidence="2" type="ORF">Tco_0804315</name>
</gene>
<keyword evidence="3" id="KW-1185">Reference proteome</keyword>
<dbReference type="Proteomes" id="UP001151760">
    <property type="component" value="Unassembled WGS sequence"/>
</dbReference>
<reference evidence="2" key="2">
    <citation type="submission" date="2022-01" db="EMBL/GenBank/DDBJ databases">
        <authorList>
            <person name="Yamashiro T."/>
            <person name="Shiraishi A."/>
            <person name="Satake H."/>
            <person name="Nakayama K."/>
        </authorList>
    </citation>
    <scope>NUCLEOTIDE SEQUENCE</scope>
</reference>
<accession>A0ABQ5A855</accession>
<evidence type="ECO:0000313" key="3">
    <source>
        <dbReference type="Proteomes" id="UP001151760"/>
    </source>
</evidence>
<proteinExistence type="predicted"/>
<reference evidence="2" key="1">
    <citation type="journal article" date="2022" name="Int. J. Mol. Sci.">
        <title>Draft Genome of Tanacetum Coccineum: Genomic Comparison of Closely Related Tanacetum-Family Plants.</title>
        <authorList>
            <person name="Yamashiro T."/>
            <person name="Shiraishi A."/>
            <person name="Nakayama K."/>
            <person name="Satake H."/>
        </authorList>
    </citation>
    <scope>NUCLEOTIDE SEQUENCE</scope>
</reference>
<evidence type="ECO:0000313" key="2">
    <source>
        <dbReference type="EMBL" id="GJS97347.1"/>
    </source>
</evidence>
<comment type="caution">
    <text evidence="2">The sequence shown here is derived from an EMBL/GenBank/DDBJ whole genome shotgun (WGS) entry which is preliminary data.</text>
</comment>
<evidence type="ECO:0000256" key="1">
    <source>
        <dbReference type="SAM" id="MobiDB-lite"/>
    </source>
</evidence>
<dbReference type="EMBL" id="BQNB010011955">
    <property type="protein sequence ID" value="GJS97347.1"/>
    <property type="molecule type" value="Genomic_DNA"/>
</dbReference>
<name>A0ABQ5A855_9ASTR</name>
<protein>
    <submittedName>
        <fullName evidence="2">Uncharacterized protein</fullName>
    </submittedName>
</protein>
<feature type="region of interest" description="Disordered" evidence="1">
    <location>
        <begin position="59"/>
        <end position="84"/>
    </location>
</feature>
<organism evidence="2 3">
    <name type="scientific">Tanacetum coccineum</name>
    <dbReference type="NCBI Taxonomy" id="301880"/>
    <lineage>
        <taxon>Eukaryota</taxon>
        <taxon>Viridiplantae</taxon>
        <taxon>Streptophyta</taxon>
        <taxon>Embryophyta</taxon>
        <taxon>Tracheophyta</taxon>
        <taxon>Spermatophyta</taxon>
        <taxon>Magnoliopsida</taxon>
        <taxon>eudicotyledons</taxon>
        <taxon>Gunneridae</taxon>
        <taxon>Pentapetalae</taxon>
        <taxon>asterids</taxon>
        <taxon>campanulids</taxon>
        <taxon>Asterales</taxon>
        <taxon>Asteraceae</taxon>
        <taxon>Asteroideae</taxon>
        <taxon>Anthemideae</taxon>
        <taxon>Anthemidinae</taxon>
        <taxon>Tanacetum</taxon>
    </lineage>
</organism>
<sequence length="84" mass="9680">MKMEILLEPTSNKLLVGSYKDGDGVIVFRPRQWPSIKVKELQEQSIQVFKIKKGMSMTVRKTQDGERSQDDDQRLDLADDLKKA</sequence>